<reference evidence="1 2" key="1">
    <citation type="submission" date="2018-05" db="EMBL/GenBank/DDBJ databases">
        <title>Komagataeibacter cocois sp. nov., for a novel cellulose- producing strain isolated from coconut milk.</title>
        <authorList>
            <person name="Liu L."/>
            <person name="Wang Y."/>
            <person name="Liu S."/>
            <person name="Bi J."/>
            <person name="Chen H."/>
            <person name="Deng J."/>
            <person name="Zhang C."/>
            <person name="Hu Q."/>
            <person name="Li C."/>
        </authorList>
    </citation>
    <scope>NUCLEOTIDE SEQUENCE [LARGE SCALE GENOMIC DNA]</scope>
    <source>
        <strain evidence="1 2">WE7</strain>
    </source>
</reference>
<gene>
    <name evidence="1" type="ORF">NJLHNGOC_04145</name>
</gene>
<dbReference type="EMBL" id="QEXL01000004">
    <property type="protein sequence ID" value="RBM08551.1"/>
    <property type="molecule type" value="Genomic_DNA"/>
</dbReference>
<name>A0A365YYT1_9PROT</name>
<comment type="caution">
    <text evidence="1">The sequence shown here is derived from an EMBL/GenBank/DDBJ whole genome shotgun (WGS) entry which is preliminary data.</text>
</comment>
<sequence length="107" mass="11846">MTMTDTRKTYNAHIRLTRQEHERIAAASGGNMSRWFRAVALDAMANGGPHLHADMLDIRNQLAALGNNLNQLARRVNAGVAVTGLQEAADEVRVMALRVTKVLRKVR</sequence>
<evidence type="ECO:0000313" key="1">
    <source>
        <dbReference type="EMBL" id="RBM08551.1"/>
    </source>
</evidence>
<evidence type="ECO:0000313" key="2">
    <source>
        <dbReference type="Proteomes" id="UP000252680"/>
    </source>
</evidence>
<protein>
    <submittedName>
        <fullName evidence="1">Uncharacterized protein</fullName>
    </submittedName>
</protein>
<accession>A0A365YYT1</accession>
<dbReference type="InterPro" id="IPR053842">
    <property type="entry name" value="NikA-like"/>
</dbReference>
<dbReference type="OrthoDB" id="9901856at2"/>
<dbReference type="AlphaFoldDB" id="A0A365YYT1"/>
<keyword evidence="2" id="KW-1185">Reference proteome</keyword>
<proteinExistence type="predicted"/>
<dbReference type="Proteomes" id="UP000252680">
    <property type="component" value="Unassembled WGS sequence"/>
</dbReference>
<organism evidence="1 2">
    <name type="scientific">Novacetimonas cocois</name>
    <dbReference type="NCBI Taxonomy" id="1747507"/>
    <lineage>
        <taxon>Bacteria</taxon>
        <taxon>Pseudomonadati</taxon>
        <taxon>Pseudomonadota</taxon>
        <taxon>Alphaproteobacteria</taxon>
        <taxon>Acetobacterales</taxon>
        <taxon>Acetobacteraceae</taxon>
        <taxon>Novacetimonas</taxon>
    </lineage>
</organism>
<dbReference type="Pfam" id="PF21983">
    <property type="entry name" value="NikA-like"/>
    <property type="match status" value="1"/>
</dbReference>